<reference evidence="14 15" key="3">
    <citation type="journal article" date="2017" name="BMC Genomics">
        <title>Comparative and functional genomics of the Lactococcus lactis taxon; insights into evolution and niche adaptation.</title>
        <authorList>
            <person name="Kelleher P."/>
            <person name="Bottacini F."/>
            <person name="Mahony J."/>
            <person name="Kilcawley K.N."/>
            <person name="van Sinderen D."/>
        </authorList>
    </citation>
    <scope>NUCLEOTIDE SEQUENCE [LARGE SCALE GENOMIC DNA]</scope>
    <source>
        <strain evidence="3 15">275</strain>
        <strain evidence="4 14">UC11</strain>
    </source>
</reference>
<evidence type="ECO:0000313" key="11">
    <source>
        <dbReference type="Proteomes" id="UP000053058"/>
    </source>
</evidence>
<evidence type="ECO:0000313" key="14">
    <source>
        <dbReference type="Proteomes" id="UP000192067"/>
    </source>
</evidence>
<evidence type="ECO:0000313" key="4">
    <source>
        <dbReference type="EMBL" id="ARE12825.1"/>
    </source>
</evidence>
<keyword evidence="1" id="KW-0812">Transmembrane</keyword>
<evidence type="ECO:0000313" key="8">
    <source>
        <dbReference type="EMBL" id="KSU22265.1"/>
    </source>
</evidence>
<dbReference type="EMBL" id="LKLN01000065">
    <property type="protein sequence ID" value="KSU04310.1"/>
    <property type="molecule type" value="Genomic_DNA"/>
</dbReference>
<evidence type="ECO:0000313" key="13">
    <source>
        <dbReference type="Proteomes" id="UP000053719"/>
    </source>
</evidence>
<dbReference type="Gene3D" id="1.10.1760.20">
    <property type="match status" value="1"/>
</dbReference>
<reference evidence="2" key="7">
    <citation type="submission" date="2023-09" db="EMBL/GenBank/DDBJ databases">
        <title>Complete Genomes and Methylome analysis of Lactococcus lactis subs lactis strains.</title>
        <authorList>
            <person name="Fomenkov A."/>
            <person name="McDonnell B."/>
            <person name="Sun L."/>
            <person name="Van Sinderen D."/>
            <person name="Roberts R.J."/>
        </authorList>
    </citation>
    <scope>NUCLEOTIDE SEQUENCE</scope>
    <source>
        <strain evidence="2">229</strain>
    </source>
</reference>
<reference evidence="11 12" key="2">
    <citation type="submission" date="2015-10" db="EMBL/GenBank/DDBJ databases">
        <title>Draft Genome Sequences of 11 Lactococcus lactis subspecies cremoris strains.</title>
        <authorList>
            <person name="Wels M."/>
            <person name="Backus L."/>
            <person name="Boekhorst J."/>
            <person name="Dijkstra A."/>
            <person name="Beerthuizen M."/>
            <person name="Kelly W."/>
            <person name="Siezen R."/>
            <person name="Bachmann H."/>
            <person name="Van Hijum S."/>
        </authorList>
    </citation>
    <scope>NUCLEOTIDE SEQUENCE [LARGE SCALE GENOMIC DNA]</scope>
    <source>
        <strain evidence="11">KF282</strain>
        <strain evidence="12">LMG9449</strain>
        <strain evidence="13">M20</strain>
    </source>
</reference>
<evidence type="ECO:0000313" key="6">
    <source>
        <dbReference type="EMBL" id="KSU04310.1"/>
    </source>
</evidence>
<dbReference type="EMBL" id="CP015904">
    <property type="protein sequence ID" value="ARE12825.1"/>
    <property type="molecule type" value="Genomic_DNA"/>
</dbReference>
<feature type="transmembrane region" description="Helical" evidence="1">
    <location>
        <begin position="98"/>
        <end position="118"/>
    </location>
</feature>
<dbReference type="Pfam" id="PF12822">
    <property type="entry name" value="ECF_trnsprt"/>
    <property type="match status" value="1"/>
</dbReference>
<dbReference type="Proteomes" id="UP000192067">
    <property type="component" value="Chromosome"/>
</dbReference>
<feature type="transmembrane region" description="Helical" evidence="1">
    <location>
        <begin position="36"/>
        <end position="53"/>
    </location>
</feature>
<evidence type="ECO:0000313" key="7">
    <source>
        <dbReference type="EMBL" id="KSU14767.1"/>
    </source>
</evidence>
<reference evidence="6" key="4">
    <citation type="journal article" date="2017" name="Genome Announc.">
        <title>Draft Genome Sequences of 24 Lactococcus lactis Strains.</title>
        <authorList>
            <person name="Backus L."/>
            <person name="Wels M."/>
            <person name="Boekhorst J."/>
            <person name="Dijkstra A.R."/>
            <person name="Beerthuyzen M."/>
            <person name="Kelly W.J."/>
            <person name="Siezen R.J."/>
            <person name="van Hijum S.A."/>
            <person name="Bachmann H."/>
        </authorList>
    </citation>
    <scope>NUCLEOTIDE SEQUENCE</scope>
    <source>
        <strain evidence="6">KF282</strain>
        <strain evidence="7">LMG9447</strain>
        <strain evidence="8">M20</strain>
    </source>
</reference>
<organism evidence="5 10">
    <name type="scientific">Lactococcus lactis subsp. lactis</name>
    <name type="common">Streptococcus lactis</name>
    <dbReference type="NCBI Taxonomy" id="1360"/>
    <lineage>
        <taxon>Bacteria</taxon>
        <taxon>Bacillati</taxon>
        <taxon>Bacillota</taxon>
        <taxon>Bacilli</taxon>
        <taxon>Lactobacillales</taxon>
        <taxon>Streptococcaceae</taxon>
        <taxon>Lactococcus</taxon>
    </lineage>
</organism>
<evidence type="ECO:0000313" key="15">
    <source>
        <dbReference type="Proteomes" id="UP000192085"/>
    </source>
</evidence>
<feature type="transmembrane region" description="Helical" evidence="1">
    <location>
        <begin position="60"/>
        <end position="78"/>
    </location>
</feature>
<evidence type="ECO:0000256" key="1">
    <source>
        <dbReference type="SAM" id="Phobius"/>
    </source>
</evidence>
<keyword evidence="1" id="KW-1133">Transmembrane helix</keyword>
<reference evidence="5 10" key="1">
    <citation type="submission" date="2015-01" db="EMBL/GenBank/DDBJ databases">
        <title>Lactococcus lactis subsp.lactis JCM 5805 whole genome shotgun sequence.</title>
        <authorList>
            <person name="Fujii T."/>
            <person name="Tomita Y."/>
            <person name="Ikushima S."/>
            <person name="Fujiwara D."/>
        </authorList>
    </citation>
    <scope>NUCLEOTIDE SEQUENCE [LARGE SCALE GENOMIC DNA]</scope>
    <source>
        <strain evidence="5 10">JCM 5805</strain>
    </source>
</reference>
<evidence type="ECO:0000313" key="10">
    <source>
        <dbReference type="Proteomes" id="UP000031847"/>
    </source>
</evidence>
<dbReference type="EMBL" id="CP090823">
    <property type="protein sequence ID" value="ARD95539.1"/>
    <property type="molecule type" value="Genomic_DNA"/>
</dbReference>
<reference evidence="9" key="5">
    <citation type="journal article" date="2020" name="Mol. Microbiol.">
        <title>The CWPS Rubik's cube: Linking diversity of cell wall polysaccharide structures with the encoded biosynthetic machinery of selected Lactococcus lactis strains.</title>
        <authorList>
            <person name="Mahony J."/>
            <person name="Frantzen C."/>
            <person name="Vinogradov E."/>
            <person name="Sadovskaya I."/>
            <person name="Theodorou I."/>
            <person name="Kelleher P."/>
            <person name="Chapot-Chartier M.P."/>
            <person name="Cambillau C."/>
            <person name="Holo H."/>
            <person name="van Sinderen D."/>
        </authorList>
    </citation>
    <scope>NUCLEOTIDE SEQUENCE</scope>
    <source>
        <strain evidence="9">223</strain>
    </source>
</reference>
<evidence type="ECO:0000313" key="5">
    <source>
        <dbReference type="EMBL" id="GAM79551.1"/>
    </source>
</evidence>
<dbReference type="EMBL" id="CP031926">
    <property type="protein sequence ID" value="QRZ34322.1"/>
    <property type="molecule type" value="Genomic_DNA"/>
</dbReference>
<feature type="transmembrane region" description="Helical" evidence="1">
    <location>
        <begin position="9"/>
        <end position="30"/>
    </location>
</feature>
<dbReference type="EMBL" id="LKLU01000031">
    <property type="protein sequence ID" value="KSU22265.1"/>
    <property type="molecule type" value="Genomic_DNA"/>
</dbReference>
<dbReference type="Proteomes" id="UP000053058">
    <property type="component" value="Unassembled WGS sequence"/>
</dbReference>
<keyword evidence="1" id="KW-0472">Membrane</keyword>
<dbReference type="InterPro" id="IPR024529">
    <property type="entry name" value="ECF_trnsprt_substrate-spec"/>
</dbReference>
<protein>
    <submittedName>
        <fullName evidence="2">ECF transporter S component</fullName>
    </submittedName>
    <submittedName>
        <fullName evidence="4 5">Membrane protein</fullName>
    </submittedName>
    <submittedName>
        <fullName evidence="6">Substrate-specific component PanT of predicted pantothenate ECF transporter</fullName>
    </submittedName>
</protein>
<dbReference type="OMA" id="VKATIMH"/>
<dbReference type="EMBL" id="LKLS01000206">
    <property type="protein sequence ID" value="KSU14767.1"/>
    <property type="molecule type" value="Genomic_DNA"/>
</dbReference>
<gene>
    <name evidence="5" type="ORF">JCM5805K_0659</name>
    <name evidence="6" type="ORF">KF282_1444</name>
    <name evidence="9" type="ORF">LL223_0662</name>
    <name evidence="2" type="ORF">LL229_0652</name>
    <name evidence="3" type="ORF">LL275_0589</name>
    <name evidence="4" type="ORF">LLUC11_0490</name>
    <name evidence="7" type="ORF">LMG9449_2349</name>
    <name evidence="8" type="ORF">M20_0569</name>
</gene>
<dbReference type="AlphaFoldDB" id="A0A0A7T4Q4"/>
<evidence type="ECO:0000313" key="2">
    <source>
        <dbReference type="EMBL" id="ARD95539.1"/>
    </source>
</evidence>
<dbReference type="Proteomes" id="UP000031847">
    <property type="component" value="Unassembled WGS sequence"/>
</dbReference>
<evidence type="ECO:0000313" key="12">
    <source>
        <dbReference type="Proteomes" id="UP000053612"/>
    </source>
</evidence>
<dbReference type="Proteomes" id="UP000192085">
    <property type="component" value="Chromosome"/>
</dbReference>
<dbReference type="EMBL" id="CP015897">
    <property type="protein sequence ID" value="ARD98224.1"/>
    <property type="molecule type" value="Genomic_DNA"/>
</dbReference>
<evidence type="ECO:0000313" key="3">
    <source>
        <dbReference type="EMBL" id="ARD98224.1"/>
    </source>
</evidence>
<feature type="transmembrane region" description="Helical" evidence="1">
    <location>
        <begin position="130"/>
        <end position="151"/>
    </location>
</feature>
<reference evidence="9" key="6">
    <citation type="submission" date="2023-04" db="EMBL/GenBank/DDBJ databases">
        <authorList>
            <person name="McDonnell B."/>
        </authorList>
    </citation>
    <scope>NUCLEOTIDE SEQUENCE</scope>
    <source>
        <strain evidence="9">223</strain>
    </source>
</reference>
<dbReference type="PATRIC" id="fig|1360.100.peg.1557"/>
<dbReference type="Proteomes" id="UP001055586">
    <property type="component" value="Chromosome"/>
</dbReference>
<dbReference type="GO" id="GO:0022857">
    <property type="term" value="F:transmembrane transporter activity"/>
    <property type="evidence" value="ECO:0007669"/>
    <property type="project" value="InterPro"/>
</dbReference>
<accession>A0A0A7T4Q4</accession>
<proteinExistence type="predicted"/>
<evidence type="ECO:0000313" key="9">
    <source>
        <dbReference type="EMBL" id="QRZ34322.1"/>
    </source>
</evidence>
<dbReference type="Proteomes" id="UP000053612">
    <property type="component" value="Unassembled WGS sequence"/>
</dbReference>
<feature type="transmembrane region" description="Helical" evidence="1">
    <location>
        <begin position="163"/>
        <end position="189"/>
    </location>
</feature>
<sequence>MKKSKASDVAILSIFIAIMVVVQLLSQIIYSVWPLPIVPTLLHIPVIIGSIVLGVRKGAFLGLVMGLISVINSTIVTLPSSFMFSPLQPVPGTNHGSIWALVIAIVPRVLVGILPALVYRLAQNRFGAGLAAFVGTATNTLLVLSFIFLFFHDVTKQTFGALLASIITGNSIAEVIIAVILTMAIVPALSKARGNS</sequence>
<dbReference type="EMBL" id="BBSI01000017">
    <property type="protein sequence ID" value="GAM79551.1"/>
    <property type="molecule type" value="Genomic_DNA"/>
</dbReference>
<dbReference type="RefSeq" id="WP_003130510.1">
    <property type="nucleotide sequence ID" value="NZ_BAABQR010000001.1"/>
</dbReference>
<dbReference type="Proteomes" id="UP000663169">
    <property type="component" value="Chromosome"/>
</dbReference>
<dbReference type="Proteomes" id="UP000053719">
    <property type="component" value="Unassembled WGS sequence"/>
</dbReference>
<name>A0A0A7T4Q4_LACLL</name>